<evidence type="ECO:0000256" key="1">
    <source>
        <dbReference type="ARBA" id="ARBA00001971"/>
    </source>
</evidence>
<keyword evidence="4 9" id="KW-0349">Heme</keyword>
<dbReference type="SUPFAM" id="SSF48264">
    <property type="entry name" value="Cytochrome P450"/>
    <property type="match status" value="1"/>
</dbReference>
<comment type="cofactor">
    <cofactor evidence="1 9">
        <name>heme</name>
        <dbReference type="ChEBI" id="CHEBI:30413"/>
    </cofactor>
</comment>
<dbReference type="PROSITE" id="PS00086">
    <property type="entry name" value="CYTOCHROME_P450"/>
    <property type="match status" value="1"/>
</dbReference>
<dbReference type="PRINTS" id="PR00463">
    <property type="entry name" value="EP450I"/>
</dbReference>
<gene>
    <name evidence="12" type="ORF">Clacol_008506</name>
</gene>
<evidence type="ECO:0000256" key="11">
    <source>
        <dbReference type="SAM" id="SignalP"/>
    </source>
</evidence>
<dbReference type="Gene3D" id="1.10.630.10">
    <property type="entry name" value="Cytochrome P450"/>
    <property type="match status" value="1"/>
</dbReference>
<evidence type="ECO:0000256" key="4">
    <source>
        <dbReference type="ARBA" id="ARBA00022617"/>
    </source>
</evidence>
<dbReference type="AlphaFoldDB" id="A0AAV5AKH6"/>
<keyword evidence="8 10" id="KW-0503">Monooxygenase</keyword>
<feature type="chain" id="PRO_5043943802" description="Cytochrome P450" evidence="11">
    <location>
        <begin position="18"/>
        <end position="576"/>
    </location>
</feature>
<keyword evidence="13" id="KW-1185">Reference proteome</keyword>
<organism evidence="12 13">
    <name type="scientific">Clathrus columnatus</name>
    <dbReference type="NCBI Taxonomy" id="1419009"/>
    <lineage>
        <taxon>Eukaryota</taxon>
        <taxon>Fungi</taxon>
        <taxon>Dikarya</taxon>
        <taxon>Basidiomycota</taxon>
        <taxon>Agaricomycotina</taxon>
        <taxon>Agaricomycetes</taxon>
        <taxon>Phallomycetidae</taxon>
        <taxon>Phallales</taxon>
        <taxon>Clathraceae</taxon>
        <taxon>Clathrus</taxon>
    </lineage>
</organism>
<evidence type="ECO:0000256" key="5">
    <source>
        <dbReference type="ARBA" id="ARBA00022723"/>
    </source>
</evidence>
<dbReference type="InterPro" id="IPR002401">
    <property type="entry name" value="Cyt_P450_E_grp-I"/>
</dbReference>
<protein>
    <recommendedName>
        <fullName evidence="14">Cytochrome P450</fullName>
    </recommendedName>
</protein>
<keyword evidence="6 10" id="KW-0560">Oxidoreductase</keyword>
<dbReference type="GO" id="GO:0016705">
    <property type="term" value="F:oxidoreductase activity, acting on paired donors, with incorporation or reduction of molecular oxygen"/>
    <property type="evidence" value="ECO:0007669"/>
    <property type="project" value="InterPro"/>
</dbReference>
<reference evidence="12" key="1">
    <citation type="submission" date="2021-10" db="EMBL/GenBank/DDBJ databases">
        <title>De novo Genome Assembly of Clathrus columnatus (Basidiomycota, Fungi) Using Illumina and Nanopore Sequence Data.</title>
        <authorList>
            <person name="Ogiso-Tanaka E."/>
            <person name="Itagaki H."/>
            <person name="Hosoya T."/>
            <person name="Hosaka K."/>
        </authorList>
    </citation>
    <scope>NUCLEOTIDE SEQUENCE</scope>
    <source>
        <strain evidence="12">MO-923</strain>
    </source>
</reference>
<name>A0AAV5AKH6_9AGAM</name>
<feature type="signal peptide" evidence="11">
    <location>
        <begin position="1"/>
        <end position="17"/>
    </location>
</feature>
<evidence type="ECO:0000313" key="13">
    <source>
        <dbReference type="Proteomes" id="UP001050691"/>
    </source>
</evidence>
<dbReference type="PANTHER" id="PTHR24305">
    <property type="entry name" value="CYTOCHROME P450"/>
    <property type="match status" value="1"/>
</dbReference>
<dbReference type="Pfam" id="PF00067">
    <property type="entry name" value="p450"/>
    <property type="match status" value="1"/>
</dbReference>
<dbReference type="InterPro" id="IPR036396">
    <property type="entry name" value="Cyt_P450_sf"/>
</dbReference>
<dbReference type="GO" id="GO:0004497">
    <property type="term" value="F:monooxygenase activity"/>
    <property type="evidence" value="ECO:0007669"/>
    <property type="project" value="UniProtKB-KW"/>
</dbReference>
<sequence length="576" mass="65223">MALSKPFLSILLSLLIAIYFKRRSSKRADNDPNLASVEDLKGPPRSSWLAGNLPDFVYTKNVGNEDNGLIRQFGLACRMKVTFNTDALFLADPKGLQHVLNTSGYNFHKRDAAKLTHIMLGAKNILAVEGEEHARQRRMLTPSFSQSYLHEIVPEFTHTTSKLVELWNDLVATKQGAGIDIDLHMWLSRLTLDALGQGVLSYDFKALTDEPSEYVAAFRGLFVDMFSQRTNAQLAIGDLMGKLPSFISRGLLNSSLSAMNRFQEFVSISSKISSSIMVREKEAARLGQELKSKDLLSTLSRPRFWCRFNNPLTDHRSLSVRANLSENPRSRLTDEEVLSQMIAFTIAGHDTVSSMLQWVFYELSLHPEAQAKIRKEIKLIKDVKGVQVLGPSEFESMHYTMAVLKETLRFHPVAPHNVRRADRDDVIPLAYPLKTASGKEVHSIHVKKGQTVFMSQYGYNQIEDLWGRDTDKWIPERFLNEKESERSKRTIGVFAHLATFSSGVHACIGWRFALLEMQAILIGLLEHFEFAPASSKPIILRKLSSTMYASTVIRKNRLDKYKKGHHRARPEDSDIT</sequence>
<accession>A0AAV5AKH6</accession>
<feature type="binding site" description="axial binding residue" evidence="9">
    <location>
        <position position="507"/>
    </location>
    <ligand>
        <name>heme</name>
        <dbReference type="ChEBI" id="CHEBI:30413"/>
    </ligand>
    <ligandPart>
        <name>Fe</name>
        <dbReference type="ChEBI" id="CHEBI:18248"/>
    </ligandPart>
</feature>
<dbReference type="PRINTS" id="PR00385">
    <property type="entry name" value="P450"/>
</dbReference>
<dbReference type="GO" id="GO:0020037">
    <property type="term" value="F:heme binding"/>
    <property type="evidence" value="ECO:0007669"/>
    <property type="project" value="InterPro"/>
</dbReference>
<dbReference type="InterPro" id="IPR001128">
    <property type="entry name" value="Cyt_P450"/>
</dbReference>
<proteinExistence type="inferred from homology"/>
<evidence type="ECO:0000256" key="6">
    <source>
        <dbReference type="ARBA" id="ARBA00023002"/>
    </source>
</evidence>
<dbReference type="Proteomes" id="UP001050691">
    <property type="component" value="Unassembled WGS sequence"/>
</dbReference>
<dbReference type="InterPro" id="IPR050121">
    <property type="entry name" value="Cytochrome_P450_monoxygenase"/>
</dbReference>
<evidence type="ECO:0000256" key="7">
    <source>
        <dbReference type="ARBA" id="ARBA00023004"/>
    </source>
</evidence>
<dbReference type="PANTHER" id="PTHR24305:SF166">
    <property type="entry name" value="CYTOCHROME P450 12A4, MITOCHONDRIAL-RELATED"/>
    <property type="match status" value="1"/>
</dbReference>
<evidence type="ECO:0008006" key="14">
    <source>
        <dbReference type="Google" id="ProtNLM"/>
    </source>
</evidence>
<evidence type="ECO:0000256" key="2">
    <source>
        <dbReference type="ARBA" id="ARBA00005179"/>
    </source>
</evidence>
<dbReference type="EMBL" id="BPWL01000009">
    <property type="protein sequence ID" value="GJJ14242.1"/>
    <property type="molecule type" value="Genomic_DNA"/>
</dbReference>
<comment type="pathway">
    <text evidence="2">Secondary metabolite biosynthesis.</text>
</comment>
<dbReference type="GO" id="GO:0005506">
    <property type="term" value="F:iron ion binding"/>
    <property type="evidence" value="ECO:0007669"/>
    <property type="project" value="InterPro"/>
</dbReference>
<evidence type="ECO:0000256" key="9">
    <source>
        <dbReference type="PIRSR" id="PIRSR602401-1"/>
    </source>
</evidence>
<comment type="caution">
    <text evidence="12">The sequence shown here is derived from an EMBL/GenBank/DDBJ whole genome shotgun (WGS) entry which is preliminary data.</text>
</comment>
<keyword evidence="7 9" id="KW-0408">Iron</keyword>
<keyword evidence="5 9" id="KW-0479">Metal-binding</keyword>
<evidence type="ECO:0000256" key="8">
    <source>
        <dbReference type="ARBA" id="ARBA00023033"/>
    </source>
</evidence>
<comment type="similarity">
    <text evidence="3 10">Belongs to the cytochrome P450 family.</text>
</comment>
<evidence type="ECO:0000256" key="10">
    <source>
        <dbReference type="RuleBase" id="RU000461"/>
    </source>
</evidence>
<evidence type="ECO:0000256" key="3">
    <source>
        <dbReference type="ARBA" id="ARBA00010617"/>
    </source>
</evidence>
<keyword evidence="11" id="KW-0732">Signal</keyword>
<dbReference type="InterPro" id="IPR017972">
    <property type="entry name" value="Cyt_P450_CS"/>
</dbReference>
<evidence type="ECO:0000313" key="12">
    <source>
        <dbReference type="EMBL" id="GJJ14242.1"/>
    </source>
</evidence>